<dbReference type="EMBL" id="MT496833">
    <property type="protein sequence ID" value="QKN22476.1"/>
    <property type="molecule type" value="Genomic_DNA"/>
</dbReference>
<gene>
    <name evidence="2" type="primary">ORF22</name>
</gene>
<evidence type="ECO:0000256" key="1">
    <source>
        <dbReference type="SAM" id="MobiDB-lite"/>
    </source>
</evidence>
<proteinExistence type="predicted"/>
<reference evidence="2" key="1">
    <citation type="journal article" date="2021" name="Virus">
        <title>The discovery, distribution and diversity of DNA viruses associated with Drosophila melanogaster in Europe.</title>
        <authorList>
            <person name="Wallace M.A."/>
            <person name="Coffman K.A."/>
            <person name="Gilbert C."/>
            <person name="Ravindran S."/>
            <person name="Albery G.F."/>
            <person name="Abbott J."/>
            <person name="Argyridou E."/>
            <person name="Bellosta P."/>
            <person name="Betancourt A.J."/>
            <person name="Colinet H."/>
            <person name="Eric K."/>
            <person name="Glaser-Schmitt A."/>
            <person name="Grath S."/>
            <person name="Jelic M."/>
            <person name="Kankare M."/>
            <person name="Kozeretska I."/>
            <person name="Loeschcke V."/>
            <person name="Montchamp-Moreau C."/>
            <person name="Ometto L."/>
            <person name="Onder B.S."/>
            <person name="Orengo D.J."/>
            <person name="Parsch J."/>
            <person name="Pascual M."/>
            <person name="Patenkovic A."/>
            <person name="Puerma E."/>
            <person name="Ritchie M.G."/>
            <person name="Rota-Stabelli O."/>
            <person name="Schou M.F."/>
            <person name="Serga S.V."/>
            <person name="Stamenkovic-Radak M."/>
            <person name="Tanaskovic M."/>
            <person name="Veselinovic M.S."/>
            <person name="Vieira J."/>
            <person name="Vieira C.P."/>
            <person name="Kapun M."/>
            <person name="Flatt T."/>
            <person name="Gonzalez J."/>
            <person name="Staubach F."/>
            <person name="Obbard D.J."/>
        </authorList>
    </citation>
    <scope>NUCLEOTIDE SEQUENCE</scope>
    <source>
        <strain evidence="2">Filamentous_ES_Gim_15_30_pool</strain>
    </source>
</reference>
<organism evidence="2">
    <name type="scientific">Drosophila-associated filamentous virus</name>
    <dbReference type="NCBI Taxonomy" id="2743186"/>
    <lineage>
        <taxon>Viruses</taxon>
    </lineage>
</organism>
<protein>
    <submittedName>
        <fullName evidence="2">Uncharacterized protein</fullName>
    </submittedName>
</protein>
<evidence type="ECO:0000313" key="2">
    <source>
        <dbReference type="EMBL" id="QKN22476.1"/>
    </source>
</evidence>
<feature type="region of interest" description="Disordered" evidence="1">
    <location>
        <begin position="210"/>
        <end position="236"/>
    </location>
</feature>
<name>A0A6M9U080_9VIRU</name>
<accession>A0A6M9U080</accession>
<sequence>MVVTATMEECSSIDQNGFIEFSHQHVYVKFCIRGLTITNKRYQDLYENAVYCSFFEYIPEGKVLKISFLMDSLKDIFKEDDIFTEFQDVLIYNINKYILNTFYFDLSNFVDITVQDNHIDITLNDRANDDILVFLQILSHMSVYIIEYKHLFKEPEDSNVDEGEAEKTTVMNNKPELPPLDQKYEQIKEIKPETMSVKTSRIFNDVNDVEMPDYTQDPQPQPPQPPKEAMSVKTSSIFDDINIDMESITSSNERYLLNE</sequence>